<dbReference type="EMBL" id="MU006288">
    <property type="protein sequence ID" value="KAF2856882.1"/>
    <property type="molecule type" value="Genomic_DNA"/>
</dbReference>
<dbReference type="PANTHER" id="PTHR39601">
    <property type="entry name" value="CHORIOGENIN HMINOR"/>
    <property type="match status" value="1"/>
</dbReference>
<dbReference type="OrthoDB" id="4114825at2759"/>
<feature type="region of interest" description="Disordered" evidence="1">
    <location>
        <begin position="603"/>
        <end position="635"/>
    </location>
</feature>
<dbReference type="Proteomes" id="UP000799423">
    <property type="component" value="Unassembled WGS sequence"/>
</dbReference>
<keyword evidence="4" id="KW-1185">Reference proteome</keyword>
<feature type="region of interest" description="Disordered" evidence="1">
    <location>
        <begin position="92"/>
        <end position="113"/>
    </location>
</feature>
<feature type="compositionally biased region" description="Low complexity" evidence="1">
    <location>
        <begin position="664"/>
        <end position="677"/>
    </location>
</feature>
<accession>A0A6A7BNX2</accession>
<feature type="compositionally biased region" description="Polar residues" evidence="1">
    <location>
        <begin position="50"/>
        <end position="61"/>
    </location>
</feature>
<feature type="region of interest" description="Disordered" evidence="1">
    <location>
        <begin position="1"/>
        <end position="65"/>
    </location>
</feature>
<feature type="compositionally biased region" description="Polar residues" evidence="1">
    <location>
        <begin position="603"/>
        <end position="627"/>
    </location>
</feature>
<feature type="compositionally biased region" description="Polar residues" evidence="1">
    <location>
        <begin position="92"/>
        <end position="111"/>
    </location>
</feature>
<feature type="region of interest" description="Disordered" evidence="1">
    <location>
        <begin position="702"/>
        <end position="758"/>
    </location>
</feature>
<feature type="domain" description="DUF8004" evidence="2">
    <location>
        <begin position="278"/>
        <end position="368"/>
    </location>
</feature>
<proteinExistence type="predicted"/>
<feature type="compositionally biased region" description="Low complexity" evidence="1">
    <location>
        <begin position="35"/>
        <end position="49"/>
    </location>
</feature>
<feature type="compositionally biased region" description="Low complexity" evidence="1">
    <location>
        <begin position="709"/>
        <end position="722"/>
    </location>
</feature>
<dbReference type="Pfam" id="PF26013">
    <property type="entry name" value="DUF8004"/>
    <property type="match status" value="1"/>
</dbReference>
<evidence type="ECO:0000313" key="4">
    <source>
        <dbReference type="Proteomes" id="UP000799423"/>
    </source>
</evidence>
<evidence type="ECO:0000256" key="1">
    <source>
        <dbReference type="SAM" id="MobiDB-lite"/>
    </source>
</evidence>
<dbReference type="InterPro" id="IPR058317">
    <property type="entry name" value="DUF8004"/>
</dbReference>
<reference evidence="3" key="1">
    <citation type="submission" date="2020-01" db="EMBL/GenBank/DDBJ databases">
        <authorList>
            <consortium name="DOE Joint Genome Institute"/>
            <person name="Haridas S."/>
            <person name="Albert R."/>
            <person name="Binder M."/>
            <person name="Bloem J."/>
            <person name="Labutti K."/>
            <person name="Salamov A."/>
            <person name="Andreopoulos B."/>
            <person name="Baker S.E."/>
            <person name="Barry K."/>
            <person name="Bills G."/>
            <person name="Bluhm B.H."/>
            <person name="Cannon C."/>
            <person name="Castanera R."/>
            <person name="Culley D.E."/>
            <person name="Daum C."/>
            <person name="Ezra D."/>
            <person name="Gonzalez J.B."/>
            <person name="Henrissat B."/>
            <person name="Kuo A."/>
            <person name="Liang C."/>
            <person name="Lipzen A."/>
            <person name="Lutzoni F."/>
            <person name="Magnuson J."/>
            <person name="Mondo S."/>
            <person name="Nolan M."/>
            <person name="Ohm R."/>
            <person name="Pangilinan J."/>
            <person name="Park H.-J."/>
            <person name="Ramirez L."/>
            <person name="Alfaro M."/>
            <person name="Sun H."/>
            <person name="Tritt A."/>
            <person name="Yoshinaga Y."/>
            <person name="Zwiers L.-H."/>
            <person name="Turgeon B.G."/>
            <person name="Goodwin S.B."/>
            <person name="Spatafora J.W."/>
            <person name="Crous P.W."/>
            <person name="Grigoriev I.V."/>
        </authorList>
    </citation>
    <scope>NUCLEOTIDE SEQUENCE</scope>
    <source>
        <strain evidence="3">IPT5</strain>
    </source>
</reference>
<evidence type="ECO:0000259" key="2">
    <source>
        <dbReference type="Pfam" id="PF26013"/>
    </source>
</evidence>
<protein>
    <recommendedName>
        <fullName evidence="2">DUF8004 domain-containing protein</fullName>
    </recommendedName>
</protein>
<dbReference type="PANTHER" id="PTHR39601:SF1">
    <property type="entry name" value="CHORIOGENIN HMINOR"/>
    <property type="match status" value="1"/>
</dbReference>
<feature type="region of interest" description="Disordered" evidence="1">
    <location>
        <begin position="661"/>
        <end position="680"/>
    </location>
</feature>
<sequence>MPSSTVSLGKESRLAIPSRSSSLPRGCGTHRPRTLSRAASAARSKSTLSQRHGSPSTTSRHSLLHIDGSSLDVSLKGYNSSSDASSRILTDVTSTSKVQNEGRSASCSATSRRPMHHTRIQRWAGLTRTVSDWDVLRRDPELYYAEGDCYVHLHARGASRRGPSFCIPFRVLRQKKCIMLLNQCDAQIISSTDLHPRQLSKMPSSLNNPGEEASTIQLFVPAPNDISREEAFRWHITTRNFFALLLGKPLVGEHMGQALVDLHERLDLFRPDQTNNDQEFLDYLENQGYRDLVECTDYALASLYYAEHYRLKTVWIDAFAHCVGMNESLILSPEYASISRLTKALLTRAHLEVDLRLNRVSTALGRFLQEDLSPTYFGITDTARSHLDYFRQFLHTFYVEKFGYWPPPRGASFPKALYKSMFYDFQNLYDYLVDTESTSDISMQKPASGGLCVLQNVNSFDKRHGFKAQPHPLPLLPMEGPKKTESQKALRQFTLAAQHNKTHQLHSASATLAVATNVLDQVAASAKIVQAYMHFERVYPTSTSQRQERISAIDARKVRWLLIYGTLQYLTSALRAPREVRDSESPEYPLCCVADQSSWHTYSRPSTTTATPIMTPSVSINEPSIDQRSPLPIEPDCNREDYFSSQSSTVALSRQTSFRSFDPRSLSVRSSRRNSVNTKPTQNCSKILHEYGNGPGEAAVTHATDDSRPVSSVYSQRSSMSMLPDGAGPETSWLRPKTPSARHSKIPSLTGSIDMTRPRTPLLDSTQLEHAAVFGTFRAVSDAPSRSDSTGSTASSIWSEQASVASSKSSADGEPGSSAKISHVENSGLLGGLMSVAHAPTAGATSTLCCVDPHGQAVLSSTSTFSSLESMTA</sequence>
<dbReference type="AlphaFoldDB" id="A0A6A7BNX2"/>
<organism evidence="3 4">
    <name type="scientific">Plenodomus tracheiphilus IPT5</name>
    <dbReference type="NCBI Taxonomy" id="1408161"/>
    <lineage>
        <taxon>Eukaryota</taxon>
        <taxon>Fungi</taxon>
        <taxon>Dikarya</taxon>
        <taxon>Ascomycota</taxon>
        <taxon>Pezizomycotina</taxon>
        <taxon>Dothideomycetes</taxon>
        <taxon>Pleosporomycetidae</taxon>
        <taxon>Pleosporales</taxon>
        <taxon>Pleosporineae</taxon>
        <taxon>Leptosphaeriaceae</taxon>
        <taxon>Plenodomus</taxon>
    </lineage>
</organism>
<evidence type="ECO:0000313" key="3">
    <source>
        <dbReference type="EMBL" id="KAF2856882.1"/>
    </source>
</evidence>
<gene>
    <name evidence="3" type="ORF">T440DRAFT_484970</name>
</gene>
<name>A0A6A7BNX2_9PLEO</name>